<dbReference type="Gene3D" id="1.10.10.10">
    <property type="entry name" value="Winged helix-like DNA-binding domain superfamily/Winged helix DNA-binding domain"/>
    <property type="match status" value="1"/>
</dbReference>
<dbReference type="InterPro" id="IPR036388">
    <property type="entry name" value="WH-like_DNA-bd_sf"/>
</dbReference>
<organism evidence="1 2">
    <name type="scientific">Suttonella ornithocola</name>
    <dbReference type="NCBI Taxonomy" id="279832"/>
    <lineage>
        <taxon>Bacteria</taxon>
        <taxon>Pseudomonadati</taxon>
        <taxon>Pseudomonadota</taxon>
        <taxon>Gammaproteobacteria</taxon>
        <taxon>Cardiobacteriales</taxon>
        <taxon>Cardiobacteriaceae</taxon>
        <taxon>Suttonella</taxon>
    </lineage>
</organism>
<reference evidence="1 2" key="1">
    <citation type="submission" date="2018-06" db="EMBL/GenBank/DDBJ databases">
        <authorList>
            <consortium name="Pathogen Informatics"/>
            <person name="Doyle S."/>
        </authorList>
    </citation>
    <scope>NUCLEOTIDE SEQUENCE [LARGE SCALE GENOMIC DNA]</scope>
    <source>
        <strain evidence="1 2">NCTC13337</strain>
    </source>
</reference>
<dbReference type="EMBL" id="UHIC01000001">
    <property type="protein sequence ID" value="SUO95884.1"/>
    <property type="molecule type" value="Genomic_DNA"/>
</dbReference>
<gene>
    <name evidence="1" type="ORF">NCTC13337_01634</name>
</gene>
<protein>
    <recommendedName>
        <fullName evidence="3">Transposase</fullName>
    </recommendedName>
</protein>
<sequence>MKERAGRLLIEVKDDYPSRWAAIEAITSKIGCSNETLRAWDNKHAALATPEGV</sequence>
<proteinExistence type="predicted"/>
<accession>A0A380MUM6</accession>
<dbReference type="Proteomes" id="UP000254601">
    <property type="component" value="Unassembled WGS sequence"/>
</dbReference>
<evidence type="ECO:0000313" key="1">
    <source>
        <dbReference type="EMBL" id="SUO95884.1"/>
    </source>
</evidence>
<dbReference type="AlphaFoldDB" id="A0A380MUM6"/>
<keyword evidence="2" id="KW-1185">Reference proteome</keyword>
<evidence type="ECO:0000313" key="2">
    <source>
        <dbReference type="Proteomes" id="UP000254601"/>
    </source>
</evidence>
<name>A0A380MUM6_9GAMM</name>
<evidence type="ECO:0008006" key="3">
    <source>
        <dbReference type="Google" id="ProtNLM"/>
    </source>
</evidence>